<evidence type="ECO:0000256" key="1">
    <source>
        <dbReference type="SAM" id="MobiDB-lite"/>
    </source>
</evidence>
<proteinExistence type="predicted"/>
<name>A0A284S6E6_ARMOS</name>
<accession>A0A284S6E6</accession>
<evidence type="ECO:0000313" key="2">
    <source>
        <dbReference type="EMBL" id="SJL16571.1"/>
    </source>
</evidence>
<evidence type="ECO:0000313" key="3">
    <source>
        <dbReference type="Proteomes" id="UP000219338"/>
    </source>
</evidence>
<gene>
    <name evidence="2" type="ORF">ARMOST_20097</name>
</gene>
<feature type="region of interest" description="Disordered" evidence="1">
    <location>
        <begin position="55"/>
        <end position="106"/>
    </location>
</feature>
<feature type="compositionally biased region" description="Acidic residues" evidence="1">
    <location>
        <begin position="72"/>
        <end position="102"/>
    </location>
</feature>
<dbReference type="EMBL" id="FUEG01000036">
    <property type="protein sequence ID" value="SJL16571.1"/>
    <property type="molecule type" value="Genomic_DNA"/>
</dbReference>
<protein>
    <submittedName>
        <fullName evidence="2">Uncharacterized protein</fullName>
    </submittedName>
</protein>
<dbReference type="AlphaFoldDB" id="A0A284S6E6"/>
<dbReference type="Proteomes" id="UP000219338">
    <property type="component" value="Unassembled WGS sequence"/>
</dbReference>
<reference evidence="3" key="1">
    <citation type="journal article" date="2017" name="Nat. Ecol. Evol.">
        <title>Genome expansion and lineage-specific genetic innovations in the forest pathogenic fungi Armillaria.</title>
        <authorList>
            <person name="Sipos G."/>
            <person name="Prasanna A.N."/>
            <person name="Walter M.C."/>
            <person name="O'Connor E."/>
            <person name="Balint B."/>
            <person name="Krizsan K."/>
            <person name="Kiss B."/>
            <person name="Hess J."/>
            <person name="Varga T."/>
            <person name="Slot J."/>
            <person name="Riley R."/>
            <person name="Boka B."/>
            <person name="Rigling D."/>
            <person name="Barry K."/>
            <person name="Lee J."/>
            <person name="Mihaltcheva S."/>
            <person name="LaButti K."/>
            <person name="Lipzen A."/>
            <person name="Waldron R."/>
            <person name="Moloney N.M."/>
            <person name="Sperisen C."/>
            <person name="Kredics L."/>
            <person name="Vagvoelgyi C."/>
            <person name="Patrignani A."/>
            <person name="Fitzpatrick D."/>
            <person name="Nagy I."/>
            <person name="Doyle S."/>
            <person name="Anderson J.B."/>
            <person name="Grigoriev I.V."/>
            <person name="Gueldener U."/>
            <person name="Muensterkoetter M."/>
            <person name="Nagy L.G."/>
        </authorList>
    </citation>
    <scope>NUCLEOTIDE SEQUENCE [LARGE SCALE GENOMIC DNA]</scope>
    <source>
        <strain evidence="3">C18/9</strain>
    </source>
</reference>
<keyword evidence="3" id="KW-1185">Reference proteome</keyword>
<sequence>MDWAKPLSAKAAFADAHKELVSTWIKALIVMARDYDNRLGDGDPDAMMELLEDVDSEVEAGAHDEDSRANNEDDDADFSVGDSDDEEDHEEEEENDDDDEDDFKIYESDLKKVCQSGFSHAVMSLDFRGNGNTNSGMRLDN</sequence>
<organism evidence="2 3">
    <name type="scientific">Armillaria ostoyae</name>
    <name type="common">Armillaria root rot fungus</name>
    <dbReference type="NCBI Taxonomy" id="47428"/>
    <lineage>
        <taxon>Eukaryota</taxon>
        <taxon>Fungi</taxon>
        <taxon>Dikarya</taxon>
        <taxon>Basidiomycota</taxon>
        <taxon>Agaricomycotina</taxon>
        <taxon>Agaricomycetes</taxon>
        <taxon>Agaricomycetidae</taxon>
        <taxon>Agaricales</taxon>
        <taxon>Marasmiineae</taxon>
        <taxon>Physalacriaceae</taxon>
        <taxon>Armillaria</taxon>
    </lineage>
</organism>
<feature type="compositionally biased region" description="Basic and acidic residues" evidence="1">
    <location>
        <begin position="60"/>
        <end position="71"/>
    </location>
</feature>